<evidence type="ECO:0000313" key="18">
    <source>
        <dbReference type="Proteomes" id="UP000199296"/>
    </source>
</evidence>
<dbReference type="RefSeq" id="WP_093364176.1">
    <property type="nucleotide sequence ID" value="NZ_FNCW01000001.1"/>
</dbReference>
<protein>
    <recommendedName>
        <fullName evidence="15">Riboflavin biosynthesis protein</fullName>
    </recommendedName>
    <domain>
        <recommendedName>
            <fullName evidence="15">Riboflavin kinase</fullName>
            <ecNumber evidence="15">2.7.1.26</ecNumber>
        </recommendedName>
        <alternativeName>
            <fullName evidence="15">Flavokinase</fullName>
        </alternativeName>
    </domain>
    <domain>
        <recommendedName>
            <fullName evidence="15">FMN adenylyltransferase</fullName>
            <ecNumber evidence="15">2.7.7.2</ecNumber>
        </recommendedName>
        <alternativeName>
            <fullName evidence="15">FAD pyrophosphorylase</fullName>
        </alternativeName>
        <alternativeName>
            <fullName evidence="15">FAD synthase</fullName>
        </alternativeName>
    </domain>
</protein>
<dbReference type="SUPFAM" id="SSF82114">
    <property type="entry name" value="Riboflavin kinase-like"/>
    <property type="match status" value="1"/>
</dbReference>
<reference evidence="17 18" key="1">
    <citation type="submission" date="2016-10" db="EMBL/GenBank/DDBJ databases">
        <authorList>
            <person name="de Groot N.N."/>
        </authorList>
    </citation>
    <scope>NUCLEOTIDE SEQUENCE [LARGE SCALE GENOMIC DNA]</scope>
    <source>
        <strain evidence="17 18">DSM 19803</strain>
    </source>
</reference>
<comment type="function">
    <text evidence="1">Catalyzes the phosphorylation of riboflavin to FMN followed by the adenylation of FMN to FAD.</text>
</comment>
<dbReference type="GO" id="GO:0005524">
    <property type="term" value="F:ATP binding"/>
    <property type="evidence" value="ECO:0007669"/>
    <property type="project" value="UniProtKB-UniRule"/>
</dbReference>
<evidence type="ECO:0000256" key="9">
    <source>
        <dbReference type="ARBA" id="ARBA00022777"/>
    </source>
</evidence>
<keyword evidence="12" id="KW-0511">Multifunctional enzyme</keyword>
<evidence type="ECO:0000256" key="8">
    <source>
        <dbReference type="ARBA" id="ARBA00022741"/>
    </source>
</evidence>
<dbReference type="Proteomes" id="UP000199296">
    <property type="component" value="Unassembled WGS sequence"/>
</dbReference>
<keyword evidence="18" id="KW-1185">Reference proteome</keyword>
<dbReference type="STRING" id="470826.SAMN04488027_10188"/>
<comment type="pathway">
    <text evidence="2 15">Cofactor biosynthesis; FAD biosynthesis; FAD from FMN: step 1/1.</text>
</comment>
<dbReference type="NCBIfam" id="NF004160">
    <property type="entry name" value="PRK05627.1-3"/>
    <property type="match status" value="1"/>
</dbReference>
<dbReference type="EMBL" id="FNCW01000001">
    <property type="protein sequence ID" value="SDG39389.1"/>
    <property type="molecule type" value="Genomic_DNA"/>
</dbReference>
<sequence length="313" mass="35708">MKIYNSVSEFDSTIPTVVTIGTFDGVHLGHRKIIQRLVDTADQELLQTALLTFYPHPRMVLQQSSDLKLINTIEERKLILEETGLEHLIVHPFTLEFSRLTAREYVEEILVKGLNAKKIVIGYDHHFGRNRTADIEDLKAFGKEFNFEVHEISKQDIEDVAVSSTKIRRSLEEGDLEKANEYLSRPFFLSGDIIKGKGLGRNMGYPTANLKIEESYKLIPKEGVYVVASVIDGDKYFGMMNIGTNPTVGGQERSIETFFFDMDMDLYGKHLHIQLLKRIRSEVKFDGLEALIKAMKADEVFARNYIKSSNPDE</sequence>
<dbReference type="PANTHER" id="PTHR22749">
    <property type="entry name" value="RIBOFLAVIN KINASE/FMN ADENYLYLTRANSFERASE"/>
    <property type="match status" value="1"/>
</dbReference>
<evidence type="ECO:0000256" key="4">
    <source>
        <dbReference type="ARBA" id="ARBA00022630"/>
    </source>
</evidence>
<dbReference type="Pfam" id="PF06574">
    <property type="entry name" value="FAD_syn"/>
    <property type="match status" value="1"/>
</dbReference>
<dbReference type="AlphaFoldDB" id="A0A1G7TXA5"/>
<keyword evidence="5 15" id="KW-0288">FMN</keyword>
<dbReference type="InterPro" id="IPR015864">
    <property type="entry name" value="FAD_synthase"/>
</dbReference>
<dbReference type="GO" id="GO:0008531">
    <property type="term" value="F:riboflavin kinase activity"/>
    <property type="evidence" value="ECO:0007669"/>
    <property type="project" value="UniProtKB-UniRule"/>
</dbReference>
<dbReference type="Gene3D" id="3.40.50.620">
    <property type="entry name" value="HUPs"/>
    <property type="match status" value="1"/>
</dbReference>
<dbReference type="OrthoDB" id="9803667at2"/>
<feature type="domain" description="Riboflavin kinase" evidence="16">
    <location>
        <begin position="182"/>
        <end position="307"/>
    </location>
</feature>
<evidence type="ECO:0000256" key="3">
    <source>
        <dbReference type="ARBA" id="ARBA00005201"/>
    </source>
</evidence>
<dbReference type="EC" id="2.7.1.26" evidence="15"/>
<dbReference type="InterPro" id="IPR015865">
    <property type="entry name" value="Riboflavin_kinase_bac/euk"/>
</dbReference>
<evidence type="ECO:0000256" key="10">
    <source>
        <dbReference type="ARBA" id="ARBA00022827"/>
    </source>
</evidence>
<dbReference type="GO" id="GO:0009398">
    <property type="term" value="P:FMN biosynthetic process"/>
    <property type="evidence" value="ECO:0007669"/>
    <property type="project" value="UniProtKB-UniRule"/>
</dbReference>
<comment type="pathway">
    <text evidence="3 15">Cofactor biosynthesis; FMN biosynthesis; FMN from riboflavin (ATP route): step 1/1.</text>
</comment>
<dbReference type="Pfam" id="PF01687">
    <property type="entry name" value="Flavokinase"/>
    <property type="match status" value="1"/>
</dbReference>
<dbReference type="InterPro" id="IPR002606">
    <property type="entry name" value="Riboflavin_kinase_bac"/>
</dbReference>
<evidence type="ECO:0000256" key="1">
    <source>
        <dbReference type="ARBA" id="ARBA00002121"/>
    </source>
</evidence>
<dbReference type="GO" id="GO:0009231">
    <property type="term" value="P:riboflavin biosynthetic process"/>
    <property type="evidence" value="ECO:0007669"/>
    <property type="project" value="InterPro"/>
</dbReference>
<keyword evidence="8 15" id="KW-0547">Nucleotide-binding</keyword>
<dbReference type="InterPro" id="IPR023468">
    <property type="entry name" value="Riboflavin_kinase"/>
</dbReference>
<evidence type="ECO:0000259" key="16">
    <source>
        <dbReference type="SMART" id="SM00904"/>
    </source>
</evidence>
<evidence type="ECO:0000256" key="7">
    <source>
        <dbReference type="ARBA" id="ARBA00022695"/>
    </source>
</evidence>
<dbReference type="NCBIfam" id="TIGR00083">
    <property type="entry name" value="ribF"/>
    <property type="match status" value="1"/>
</dbReference>
<keyword evidence="4 15" id="KW-0285">Flavoprotein</keyword>
<evidence type="ECO:0000256" key="2">
    <source>
        <dbReference type="ARBA" id="ARBA00004726"/>
    </source>
</evidence>
<dbReference type="GO" id="GO:0006747">
    <property type="term" value="P:FAD biosynthetic process"/>
    <property type="evidence" value="ECO:0007669"/>
    <property type="project" value="UniProtKB-UniRule"/>
</dbReference>
<comment type="catalytic activity">
    <reaction evidence="14 15">
        <text>FMN + ATP + H(+) = FAD + diphosphate</text>
        <dbReference type="Rhea" id="RHEA:17237"/>
        <dbReference type="ChEBI" id="CHEBI:15378"/>
        <dbReference type="ChEBI" id="CHEBI:30616"/>
        <dbReference type="ChEBI" id="CHEBI:33019"/>
        <dbReference type="ChEBI" id="CHEBI:57692"/>
        <dbReference type="ChEBI" id="CHEBI:58210"/>
        <dbReference type="EC" id="2.7.7.2"/>
    </reaction>
</comment>
<dbReference type="UniPathway" id="UPA00277">
    <property type="reaction ID" value="UER00407"/>
</dbReference>
<dbReference type="FunFam" id="2.40.30.30:FF:000003">
    <property type="entry name" value="Riboflavin biosynthesis protein"/>
    <property type="match status" value="1"/>
</dbReference>
<evidence type="ECO:0000256" key="12">
    <source>
        <dbReference type="ARBA" id="ARBA00023268"/>
    </source>
</evidence>
<evidence type="ECO:0000256" key="14">
    <source>
        <dbReference type="ARBA" id="ARBA00049494"/>
    </source>
</evidence>
<dbReference type="SUPFAM" id="SSF52374">
    <property type="entry name" value="Nucleotidylyl transferase"/>
    <property type="match status" value="1"/>
</dbReference>
<keyword evidence="9 15" id="KW-0418">Kinase</keyword>
<accession>A0A1G7TXA5</accession>
<dbReference type="PIRSF" id="PIRSF004491">
    <property type="entry name" value="FAD_Synth"/>
    <property type="match status" value="1"/>
</dbReference>
<name>A0A1G7TXA5_9FLAO</name>
<dbReference type="SMART" id="SM00904">
    <property type="entry name" value="Flavokinase"/>
    <property type="match status" value="1"/>
</dbReference>
<dbReference type="UniPathway" id="UPA00276">
    <property type="reaction ID" value="UER00406"/>
</dbReference>
<proteinExistence type="inferred from homology"/>
<evidence type="ECO:0000313" key="17">
    <source>
        <dbReference type="EMBL" id="SDG39389.1"/>
    </source>
</evidence>
<gene>
    <name evidence="17" type="ORF">SAMN04488027_10188</name>
</gene>
<organism evidence="17 18">
    <name type="scientific">Psychroflexus sediminis</name>
    <dbReference type="NCBI Taxonomy" id="470826"/>
    <lineage>
        <taxon>Bacteria</taxon>
        <taxon>Pseudomonadati</taxon>
        <taxon>Bacteroidota</taxon>
        <taxon>Flavobacteriia</taxon>
        <taxon>Flavobacteriales</taxon>
        <taxon>Flavobacteriaceae</taxon>
        <taxon>Psychroflexus</taxon>
    </lineage>
</organism>
<dbReference type="GO" id="GO:0003919">
    <property type="term" value="F:FMN adenylyltransferase activity"/>
    <property type="evidence" value="ECO:0007669"/>
    <property type="project" value="UniProtKB-UniRule"/>
</dbReference>
<evidence type="ECO:0000256" key="6">
    <source>
        <dbReference type="ARBA" id="ARBA00022679"/>
    </source>
</evidence>
<dbReference type="NCBIfam" id="NF004162">
    <property type="entry name" value="PRK05627.1-5"/>
    <property type="match status" value="1"/>
</dbReference>
<dbReference type="EC" id="2.7.7.2" evidence="15"/>
<dbReference type="InterPro" id="IPR014729">
    <property type="entry name" value="Rossmann-like_a/b/a_fold"/>
</dbReference>
<evidence type="ECO:0000256" key="15">
    <source>
        <dbReference type="PIRNR" id="PIRNR004491"/>
    </source>
</evidence>
<keyword evidence="10 15" id="KW-0274">FAD</keyword>
<comment type="catalytic activity">
    <reaction evidence="13 15">
        <text>riboflavin + ATP = FMN + ADP + H(+)</text>
        <dbReference type="Rhea" id="RHEA:14357"/>
        <dbReference type="ChEBI" id="CHEBI:15378"/>
        <dbReference type="ChEBI" id="CHEBI:30616"/>
        <dbReference type="ChEBI" id="CHEBI:57986"/>
        <dbReference type="ChEBI" id="CHEBI:58210"/>
        <dbReference type="ChEBI" id="CHEBI:456216"/>
        <dbReference type="EC" id="2.7.1.26"/>
    </reaction>
</comment>
<keyword evidence="6 15" id="KW-0808">Transferase</keyword>
<keyword evidence="11 15" id="KW-0067">ATP-binding</keyword>
<dbReference type="CDD" id="cd02064">
    <property type="entry name" value="FAD_synthetase_N"/>
    <property type="match status" value="1"/>
</dbReference>
<dbReference type="FunFam" id="3.40.50.620:FF:000021">
    <property type="entry name" value="Riboflavin biosynthesis protein"/>
    <property type="match status" value="1"/>
</dbReference>
<dbReference type="PANTHER" id="PTHR22749:SF6">
    <property type="entry name" value="RIBOFLAVIN KINASE"/>
    <property type="match status" value="1"/>
</dbReference>
<dbReference type="InterPro" id="IPR023465">
    <property type="entry name" value="Riboflavin_kinase_dom_sf"/>
</dbReference>
<keyword evidence="7 15" id="KW-0548">Nucleotidyltransferase</keyword>
<evidence type="ECO:0000256" key="5">
    <source>
        <dbReference type="ARBA" id="ARBA00022643"/>
    </source>
</evidence>
<evidence type="ECO:0000256" key="11">
    <source>
        <dbReference type="ARBA" id="ARBA00022840"/>
    </source>
</evidence>
<dbReference type="Gene3D" id="2.40.30.30">
    <property type="entry name" value="Riboflavin kinase-like"/>
    <property type="match status" value="1"/>
</dbReference>
<evidence type="ECO:0000256" key="13">
    <source>
        <dbReference type="ARBA" id="ARBA00047880"/>
    </source>
</evidence>
<comment type="similarity">
    <text evidence="15">Belongs to the ribF family.</text>
</comment>